<comment type="caution">
    <text evidence="7">The sequence shown here is derived from an EMBL/GenBank/DDBJ whole genome shotgun (WGS) entry which is preliminary data.</text>
</comment>
<sequence>MTRHRLEALLPPGAVPRPLAYGRLPTPLQYRPDLGADLGVRVLVKREDLLDDLASGHKARKLAHAVARARRRGADTLVTGGSLPSGQCVAVAAFARRYGLRSHLVYSGDQQVRPHRPNGAYLLALLLADEVTWHERTPWQRNAELLRAACAEEARRGGRPFAVPPGVTVWPGLLGSVELGLELADQLGTGADVVPGPIHLVAPAGSGGTCLGLAVAARLLGLPWRVHGICVGGSRTSVTAEVAALRRQAVRRLGRQNLTDTPVEVHADWLGAGYDRPTAAELRVLAEAVRRYRLPLDPTYMLRAFLGLLGLVRAGTIPRGALVVLVHTGGNLGLFAGCPALNDWLGETFAAHLAEPRPPAAVPNDH</sequence>
<feature type="active site" description="Nucleophile" evidence="4">
    <location>
        <position position="85"/>
    </location>
</feature>
<dbReference type="GO" id="GO:0019148">
    <property type="term" value="F:D-cysteine desulfhydrase activity"/>
    <property type="evidence" value="ECO:0007669"/>
    <property type="project" value="TreeGrafter"/>
</dbReference>
<dbReference type="Proteomes" id="UP000050867">
    <property type="component" value="Unassembled WGS sequence"/>
</dbReference>
<dbReference type="eggNOG" id="COG2515">
    <property type="taxonomic scope" value="Bacteria"/>
</dbReference>
<evidence type="ECO:0000256" key="3">
    <source>
        <dbReference type="ARBA" id="ARBA00022898"/>
    </source>
</evidence>
<evidence type="ECO:0000313" key="8">
    <source>
        <dbReference type="Proteomes" id="UP000050867"/>
    </source>
</evidence>
<evidence type="ECO:0000256" key="4">
    <source>
        <dbReference type="PIRSR" id="PIRSR006278-1"/>
    </source>
</evidence>
<evidence type="ECO:0000256" key="1">
    <source>
        <dbReference type="ARBA" id="ARBA00001933"/>
    </source>
</evidence>
<dbReference type="SUPFAM" id="SSF53686">
    <property type="entry name" value="Tryptophan synthase beta subunit-like PLP-dependent enzymes"/>
    <property type="match status" value="1"/>
</dbReference>
<feature type="domain" description="Tryptophan synthase beta chain-like PALP" evidence="6">
    <location>
        <begin position="22"/>
        <end position="329"/>
    </location>
</feature>
<dbReference type="PANTHER" id="PTHR43780">
    <property type="entry name" value="1-AMINOCYCLOPROPANE-1-CARBOXYLATE DEAMINASE-RELATED"/>
    <property type="match status" value="1"/>
</dbReference>
<protein>
    <recommendedName>
        <fullName evidence="6">Tryptophan synthase beta chain-like PALP domain-containing protein</fullName>
    </recommendedName>
</protein>
<name>A0A0T6LK54_WENVI</name>
<feature type="modified residue" description="N6-(pyridoxal phosphate)lysine" evidence="5">
    <location>
        <position position="58"/>
    </location>
</feature>
<evidence type="ECO:0000256" key="2">
    <source>
        <dbReference type="ARBA" id="ARBA00008639"/>
    </source>
</evidence>
<dbReference type="InterPro" id="IPR027278">
    <property type="entry name" value="ACCD_DCysDesulf"/>
</dbReference>
<organism evidence="7 8">
    <name type="scientific">Wenjunlia vitaminophila</name>
    <name type="common">Streptomyces vitaminophilus</name>
    <dbReference type="NCBI Taxonomy" id="76728"/>
    <lineage>
        <taxon>Bacteria</taxon>
        <taxon>Bacillati</taxon>
        <taxon>Actinomycetota</taxon>
        <taxon>Actinomycetes</taxon>
        <taxon>Kitasatosporales</taxon>
        <taxon>Streptomycetaceae</taxon>
        <taxon>Wenjunlia</taxon>
    </lineage>
</organism>
<dbReference type="RefSeq" id="WP_018386568.1">
    <property type="nucleotide sequence ID" value="NZ_LLZU01000039.1"/>
</dbReference>
<dbReference type="STRING" id="76728.AQ490_11330"/>
<dbReference type="Gene3D" id="3.40.50.1100">
    <property type="match status" value="2"/>
</dbReference>
<reference evidence="7 8" key="1">
    <citation type="submission" date="2015-10" db="EMBL/GenBank/DDBJ databases">
        <title>Draft genome sequence of pyrrolomycin-producing Streptomyces vitaminophilus.</title>
        <authorList>
            <person name="Graham D.E."/>
            <person name="Mahan K.M."/>
            <person name="Klingeman D.M."/>
            <person name="Hettich R.L."/>
            <person name="Parry R.J."/>
        </authorList>
    </citation>
    <scope>NUCLEOTIDE SEQUENCE [LARGE SCALE GENOMIC DNA]</scope>
    <source>
        <strain evidence="7 8">ATCC 31673</strain>
    </source>
</reference>
<dbReference type="GO" id="GO:1901605">
    <property type="term" value="P:alpha-amino acid metabolic process"/>
    <property type="evidence" value="ECO:0007669"/>
    <property type="project" value="UniProtKB-ARBA"/>
</dbReference>
<keyword evidence="3 5" id="KW-0663">Pyridoxal phosphate</keyword>
<proteinExistence type="inferred from homology"/>
<evidence type="ECO:0000259" key="6">
    <source>
        <dbReference type="Pfam" id="PF00291"/>
    </source>
</evidence>
<dbReference type="InterPro" id="IPR001926">
    <property type="entry name" value="TrpB-like_PALP"/>
</dbReference>
<dbReference type="InterPro" id="IPR036052">
    <property type="entry name" value="TrpB-like_PALP_sf"/>
</dbReference>
<comment type="similarity">
    <text evidence="2">Belongs to the ACC deaminase/D-cysteine desulfhydrase family.</text>
</comment>
<gene>
    <name evidence="7" type="ORF">AQ490_11330</name>
</gene>
<dbReference type="EMBL" id="LLZU01000039">
    <property type="protein sequence ID" value="KRV46483.1"/>
    <property type="molecule type" value="Genomic_DNA"/>
</dbReference>
<dbReference type="PIRSF" id="PIRSF006278">
    <property type="entry name" value="ACCD_DCysDesulf"/>
    <property type="match status" value="1"/>
</dbReference>
<evidence type="ECO:0000313" key="7">
    <source>
        <dbReference type="EMBL" id="KRV46483.1"/>
    </source>
</evidence>
<accession>A0A0T6LK54</accession>
<comment type="cofactor">
    <cofactor evidence="1">
        <name>pyridoxal 5'-phosphate</name>
        <dbReference type="ChEBI" id="CHEBI:597326"/>
    </cofactor>
</comment>
<dbReference type="Pfam" id="PF00291">
    <property type="entry name" value="PALP"/>
    <property type="match status" value="1"/>
</dbReference>
<evidence type="ECO:0000256" key="5">
    <source>
        <dbReference type="PIRSR" id="PIRSR006278-2"/>
    </source>
</evidence>
<keyword evidence="8" id="KW-1185">Reference proteome</keyword>
<dbReference type="PANTHER" id="PTHR43780:SF2">
    <property type="entry name" value="1-AMINOCYCLOPROPANE-1-CARBOXYLATE DEAMINASE-RELATED"/>
    <property type="match status" value="1"/>
</dbReference>
<dbReference type="AlphaFoldDB" id="A0A0T6LK54"/>